<evidence type="ECO:0000313" key="2">
    <source>
        <dbReference type="Proteomes" id="UP000828941"/>
    </source>
</evidence>
<dbReference type="Proteomes" id="UP000828941">
    <property type="component" value="Chromosome 4"/>
</dbReference>
<protein>
    <submittedName>
        <fullName evidence="1">Uncharacterized protein</fullName>
    </submittedName>
</protein>
<evidence type="ECO:0000313" key="1">
    <source>
        <dbReference type="EMBL" id="KAI4348794.1"/>
    </source>
</evidence>
<sequence length="89" mass="9970">MIIRMLTSFPYPGKCRSEESRTVKAGMKTESSIPYIIWGHDQSISPHCIHPSNPICKTNHPLLSMCCTRSSYETHAPNGRSASKATRHL</sequence>
<name>A0ACB9PIU2_BAUVA</name>
<dbReference type="EMBL" id="CM039429">
    <property type="protein sequence ID" value="KAI4348794.1"/>
    <property type="molecule type" value="Genomic_DNA"/>
</dbReference>
<reference evidence="1 2" key="1">
    <citation type="journal article" date="2022" name="DNA Res.">
        <title>Chromosomal-level genome assembly of the orchid tree Bauhinia variegata (Leguminosae; Cercidoideae) supports the allotetraploid origin hypothesis of Bauhinia.</title>
        <authorList>
            <person name="Zhong Y."/>
            <person name="Chen Y."/>
            <person name="Zheng D."/>
            <person name="Pang J."/>
            <person name="Liu Y."/>
            <person name="Luo S."/>
            <person name="Meng S."/>
            <person name="Qian L."/>
            <person name="Wei D."/>
            <person name="Dai S."/>
            <person name="Zhou R."/>
        </authorList>
    </citation>
    <scope>NUCLEOTIDE SEQUENCE [LARGE SCALE GENOMIC DNA]</scope>
    <source>
        <strain evidence="1">BV-YZ2020</strain>
    </source>
</reference>
<accession>A0ACB9PIU2</accession>
<comment type="caution">
    <text evidence="1">The sequence shown here is derived from an EMBL/GenBank/DDBJ whole genome shotgun (WGS) entry which is preliminary data.</text>
</comment>
<proteinExistence type="predicted"/>
<gene>
    <name evidence="1" type="ORF">L6164_009472</name>
</gene>
<keyword evidence="2" id="KW-1185">Reference proteome</keyword>
<organism evidence="1 2">
    <name type="scientific">Bauhinia variegata</name>
    <name type="common">Purple orchid tree</name>
    <name type="synonym">Phanera variegata</name>
    <dbReference type="NCBI Taxonomy" id="167791"/>
    <lineage>
        <taxon>Eukaryota</taxon>
        <taxon>Viridiplantae</taxon>
        <taxon>Streptophyta</taxon>
        <taxon>Embryophyta</taxon>
        <taxon>Tracheophyta</taxon>
        <taxon>Spermatophyta</taxon>
        <taxon>Magnoliopsida</taxon>
        <taxon>eudicotyledons</taxon>
        <taxon>Gunneridae</taxon>
        <taxon>Pentapetalae</taxon>
        <taxon>rosids</taxon>
        <taxon>fabids</taxon>
        <taxon>Fabales</taxon>
        <taxon>Fabaceae</taxon>
        <taxon>Cercidoideae</taxon>
        <taxon>Cercideae</taxon>
        <taxon>Bauhiniinae</taxon>
        <taxon>Bauhinia</taxon>
    </lineage>
</organism>